<sequence length="158" mass="16717">MNFQRPAFQSFPIWQFHSLAGAFACLMIAFSLLGCGGGGPDVVPVTGRVTLAGGGWGRPGMIFFAPVEPAAGYPRLPGMADVDKEGNFRATTQPNRDGLVPGTYRVGLEMWEVPPTMGGPPAKSYLPQKYQAAATSGLEVVVPADGDPVEVAWDIPRP</sequence>
<evidence type="ECO:0000313" key="3">
    <source>
        <dbReference type="Proteomes" id="UP000317909"/>
    </source>
</evidence>
<dbReference type="Proteomes" id="UP000317909">
    <property type="component" value="Chromosome"/>
</dbReference>
<evidence type="ECO:0008006" key="4">
    <source>
        <dbReference type="Google" id="ProtNLM"/>
    </source>
</evidence>
<evidence type="ECO:0000256" key="1">
    <source>
        <dbReference type="SAM" id="Phobius"/>
    </source>
</evidence>
<dbReference type="OrthoDB" id="290166at2"/>
<dbReference type="KEGG" id="llh:I41_11530"/>
<keyword evidence="1" id="KW-1133">Transmembrane helix</keyword>
<name>A0A517TUF0_9BACT</name>
<organism evidence="2 3">
    <name type="scientific">Lacipirellula limnantheis</name>
    <dbReference type="NCBI Taxonomy" id="2528024"/>
    <lineage>
        <taxon>Bacteria</taxon>
        <taxon>Pseudomonadati</taxon>
        <taxon>Planctomycetota</taxon>
        <taxon>Planctomycetia</taxon>
        <taxon>Pirellulales</taxon>
        <taxon>Lacipirellulaceae</taxon>
        <taxon>Lacipirellula</taxon>
    </lineage>
</organism>
<dbReference type="AlphaFoldDB" id="A0A517TUF0"/>
<proteinExistence type="predicted"/>
<evidence type="ECO:0000313" key="2">
    <source>
        <dbReference type="EMBL" id="QDT71988.1"/>
    </source>
</evidence>
<accession>A0A517TUF0</accession>
<dbReference type="EMBL" id="CP036339">
    <property type="protein sequence ID" value="QDT71988.1"/>
    <property type="molecule type" value="Genomic_DNA"/>
</dbReference>
<dbReference type="RefSeq" id="WP_145431593.1">
    <property type="nucleotide sequence ID" value="NZ_CP036339.1"/>
</dbReference>
<dbReference type="PROSITE" id="PS51257">
    <property type="entry name" value="PROKAR_LIPOPROTEIN"/>
    <property type="match status" value="1"/>
</dbReference>
<gene>
    <name evidence="2" type="ORF">I41_11530</name>
</gene>
<keyword evidence="3" id="KW-1185">Reference proteome</keyword>
<keyword evidence="1" id="KW-0472">Membrane</keyword>
<keyword evidence="1" id="KW-0812">Transmembrane</keyword>
<feature type="transmembrane region" description="Helical" evidence="1">
    <location>
        <begin position="12"/>
        <end position="33"/>
    </location>
</feature>
<reference evidence="2 3" key="1">
    <citation type="submission" date="2019-02" db="EMBL/GenBank/DDBJ databases">
        <title>Deep-cultivation of Planctomycetes and their phenomic and genomic characterization uncovers novel biology.</title>
        <authorList>
            <person name="Wiegand S."/>
            <person name="Jogler M."/>
            <person name="Boedeker C."/>
            <person name="Pinto D."/>
            <person name="Vollmers J."/>
            <person name="Rivas-Marin E."/>
            <person name="Kohn T."/>
            <person name="Peeters S.H."/>
            <person name="Heuer A."/>
            <person name="Rast P."/>
            <person name="Oberbeckmann S."/>
            <person name="Bunk B."/>
            <person name="Jeske O."/>
            <person name="Meyerdierks A."/>
            <person name="Storesund J.E."/>
            <person name="Kallscheuer N."/>
            <person name="Luecker S."/>
            <person name="Lage O.M."/>
            <person name="Pohl T."/>
            <person name="Merkel B.J."/>
            <person name="Hornburger P."/>
            <person name="Mueller R.-W."/>
            <person name="Bruemmer F."/>
            <person name="Labrenz M."/>
            <person name="Spormann A.M."/>
            <person name="Op den Camp H."/>
            <person name="Overmann J."/>
            <person name="Amann R."/>
            <person name="Jetten M.S.M."/>
            <person name="Mascher T."/>
            <person name="Medema M.H."/>
            <person name="Devos D.P."/>
            <person name="Kaster A.-K."/>
            <person name="Ovreas L."/>
            <person name="Rohde M."/>
            <person name="Galperin M.Y."/>
            <person name="Jogler C."/>
        </authorList>
    </citation>
    <scope>NUCLEOTIDE SEQUENCE [LARGE SCALE GENOMIC DNA]</scope>
    <source>
        <strain evidence="2 3">I41</strain>
    </source>
</reference>
<protein>
    <recommendedName>
        <fullName evidence="4">Carboxypeptidase regulatory-like domain-containing protein</fullName>
    </recommendedName>
</protein>